<comment type="similarity">
    <text evidence="1">Belongs to the TCP11 family.</text>
</comment>
<feature type="compositionally biased region" description="Basic and acidic residues" evidence="2">
    <location>
        <begin position="15"/>
        <end position="30"/>
    </location>
</feature>
<reference evidence="3" key="1">
    <citation type="journal article" date="2020" name="Stud. Mycol.">
        <title>101 Dothideomycetes genomes: a test case for predicting lifestyles and emergence of pathogens.</title>
        <authorList>
            <person name="Haridas S."/>
            <person name="Albert R."/>
            <person name="Binder M."/>
            <person name="Bloem J."/>
            <person name="Labutti K."/>
            <person name="Salamov A."/>
            <person name="Andreopoulos B."/>
            <person name="Baker S."/>
            <person name="Barry K."/>
            <person name="Bills G."/>
            <person name="Bluhm B."/>
            <person name="Cannon C."/>
            <person name="Castanera R."/>
            <person name="Culley D."/>
            <person name="Daum C."/>
            <person name="Ezra D."/>
            <person name="Gonzalez J."/>
            <person name="Henrissat B."/>
            <person name="Kuo A."/>
            <person name="Liang C."/>
            <person name="Lipzen A."/>
            <person name="Lutzoni F."/>
            <person name="Magnuson J."/>
            <person name="Mondo S."/>
            <person name="Nolan M."/>
            <person name="Ohm R."/>
            <person name="Pangilinan J."/>
            <person name="Park H.-J."/>
            <person name="Ramirez L."/>
            <person name="Alfaro M."/>
            <person name="Sun H."/>
            <person name="Tritt A."/>
            <person name="Yoshinaga Y."/>
            <person name="Zwiers L.-H."/>
            <person name="Turgeon B."/>
            <person name="Goodwin S."/>
            <person name="Spatafora J."/>
            <person name="Crous P."/>
            <person name="Grigoriev I."/>
        </authorList>
    </citation>
    <scope>NUCLEOTIDE SEQUENCE</scope>
    <source>
        <strain evidence="3">CBS 121739</strain>
    </source>
</reference>
<protein>
    <recommendedName>
        <fullName evidence="5">Tcp11-domain-containing protein</fullName>
    </recommendedName>
</protein>
<evidence type="ECO:0000256" key="1">
    <source>
        <dbReference type="ARBA" id="ARBA00010954"/>
    </source>
</evidence>
<keyword evidence="4" id="KW-1185">Reference proteome</keyword>
<dbReference type="AlphaFoldDB" id="A0A6A6WBX6"/>
<dbReference type="GeneID" id="54481637"/>
<dbReference type="InterPro" id="IPR008862">
    <property type="entry name" value="Tcp11"/>
</dbReference>
<dbReference type="Proteomes" id="UP000799437">
    <property type="component" value="Unassembled WGS sequence"/>
</dbReference>
<dbReference type="Pfam" id="PF05794">
    <property type="entry name" value="Tcp11"/>
    <property type="match status" value="1"/>
</dbReference>
<feature type="compositionally biased region" description="Low complexity" evidence="2">
    <location>
        <begin position="719"/>
        <end position="728"/>
    </location>
</feature>
<evidence type="ECO:0000256" key="2">
    <source>
        <dbReference type="SAM" id="MobiDB-lite"/>
    </source>
</evidence>
<dbReference type="PANTHER" id="PTHR12832:SF11">
    <property type="entry name" value="LD23868P"/>
    <property type="match status" value="1"/>
</dbReference>
<feature type="compositionally biased region" description="Basic residues" evidence="2">
    <location>
        <begin position="61"/>
        <end position="72"/>
    </location>
</feature>
<evidence type="ECO:0000313" key="3">
    <source>
        <dbReference type="EMBL" id="KAF2759460.1"/>
    </source>
</evidence>
<feature type="region of interest" description="Disordered" evidence="2">
    <location>
        <begin position="1"/>
        <end position="85"/>
    </location>
</feature>
<feature type="region of interest" description="Disordered" evidence="2">
    <location>
        <begin position="718"/>
        <end position="767"/>
    </location>
</feature>
<dbReference type="PANTHER" id="PTHR12832">
    <property type="entry name" value="TESTIS-SPECIFIC PROTEIN PBS13 T-COMPLEX 11"/>
    <property type="match status" value="1"/>
</dbReference>
<evidence type="ECO:0000313" key="4">
    <source>
        <dbReference type="Proteomes" id="UP000799437"/>
    </source>
</evidence>
<dbReference type="RefSeq" id="XP_033601911.1">
    <property type="nucleotide sequence ID" value="XM_033740583.1"/>
</dbReference>
<evidence type="ECO:0008006" key="5">
    <source>
        <dbReference type="Google" id="ProtNLM"/>
    </source>
</evidence>
<dbReference type="GO" id="GO:0010737">
    <property type="term" value="P:protein kinase A signaling"/>
    <property type="evidence" value="ECO:0007669"/>
    <property type="project" value="TreeGrafter"/>
</dbReference>
<organism evidence="3 4">
    <name type="scientific">Pseudovirgaria hyperparasitica</name>
    <dbReference type="NCBI Taxonomy" id="470096"/>
    <lineage>
        <taxon>Eukaryota</taxon>
        <taxon>Fungi</taxon>
        <taxon>Dikarya</taxon>
        <taxon>Ascomycota</taxon>
        <taxon>Pezizomycotina</taxon>
        <taxon>Dothideomycetes</taxon>
        <taxon>Dothideomycetes incertae sedis</taxon>
        <taxon>Acrospermales</taxon>
        <taxon>Acrospermaceae</taxon>
        <taxon>Pseudovirgaria</taxon>
    </lineage>
</organism>
<accession>A0A6A6WBX6</accession>
<gene>
    <name evidence="3" type="ORF">EJ05DRAFT_298776</name>
</gene>
<dbReference type="OrthoDB" id="276323at2759"/>
<proteinExistence type="inferred from homology"/>
<dbReference type="EMBL" id="ML996569">
    <property type="protein sequence ID" value="KAF2759460.1"/>
    <property type="molecule type" value="Genomic_DNA"/>
</dbReference>
<sequence>MNQKARQRSPRGNSVHREASVEHSPRRQCREPSPVGSSSSPMRRDGQCTRHPVTRKGSGGRSRKKQERRRRANSPPDRNSIQDEGRLPWTDYLCGEMTDNQVLAQLGRIIDEEGPKRTSTDIGVTLGSCFVAVGGLHPPITKKSLSELDINAIIVNPKLRHDVNFDRELHFRPNLDGDRGKEKIREAERYWLALEAELELYNILFQRAVIEREPIWLPRCTKMSMRRVPIMFETIRDILQNLVPERDQARIEEQLDQQMLMQQIGKGLCDLVSLSQWLSHLLKAHCAPMRDVWVDKMVQQTKKGVEEGSAKCIVDGLRELLGILEAMKLDVANHQIRHLRALLIDDTVNFERKYQVNRIPIPKKINAAECRAWYARAQKGHQYGLPPSATLYPRAPRLATSQPHFVAFYRALLHHLLVECPASRPDSFYLDTERLRIIQSELHNQVYFDLCCAVFQVIIDDIVKCCLNSQPVVQHLSLSALRTALLTIISGVGEATKQWQKNIPNLAVEIVRHALAACGFTKQYDAGLVTIAEQLLTEKFGSHFPNYFELQALKLMGDFFPVCLEIAERHISASPIDLFNALIAPSSLPLMVVPPPPPPPVVSSKHALQHSAKAASHASSQRNLPLSLLPSPVQPSTAPPHLIDIARRLTHIAILHWQVWAPILYLKIDEPELPSLSSNNASSTTSSCASTPISSQATHTFPLAVRTRSATVDAHTLQAPASASASDVDSSKPLRTPGVTTDAANMASGPGEPGENAHHTHQQLLPE</sequence>
<name>A0A6A6WBX6_9PEZI</name>